<dbReference type="NCBIfam" id="NF033452">
    <property type="entry name" value="BREX_1_MTaseX"/>
    <property type="match status" value="1"/>
</dbReference>
<dbReference type="PANTHER" id="PTHR33841">
    <property type="entry name" value="DNA METHYLTRANSFERASE YEEA-RELATED"/>
    <property type="match status" value="1"/>
</dbReference>
<feature type="domain" description="Type II methyltransferase M.TaqI-like" evidence="6">
    <location>
        <begin position="365"/>
        <end position="623"/>
    </location>
</feature>
<dbReference type="InterPro" id="IPR002052">
    <property type="entry name" value="DNA_methylase_N6_adenine_CS"/>
</dbReference>
<dbReference type="EC" id="2.1.1.72" evidence="1"/>
<evidence type="ECO:0000256" key="2">
    <source>
        <dbReference type="ARBA" id="ARBA00022603"/>
    </source>
</evidence>
<dbReference type="PROSITE" id="PS00092">
    <property type="entry name" value="N6_MTASE"/>
    <property type="match status" value="1"/>
</dbReference>
<gene>
    <name evidence="7" type="primary">pglX</name>
    <name evidence="7" type="ORF">H9660_02170</name>
</gene>
<name>A0ABR8Q0Q4_9CLOT</name>
<evidence type="ECO:0000313" key="7">
    <source>
        <dbReference type="EMBL" id="MBD7913944.1"/>
    </source>
</evidence>
<dbReference type="Gene3D" id="3.40.50.150">
    <property type="entry name" value="Vaccinia Virus protein VP39"/>
    <property type="match status" value="1"/>
</dbReference>
<keyword evidence="8" id="KW-1185">Reference proteome</keyword>
<evidence type="ECO:0000256" key="1">
    <source>
        <dbReference type="ARBA" id="ARBA00011900"/>
    </source>
</evidence>
<proteinExistence type="predicted"/>
<evidence type="ECO:0000259" key="6">
    <source>
        <dbReference type="Pfam" id="PF07669"/>
    </source>
</evidence>
<dbReference type="Proteomes" id="UP000640335">
    <property type="component" value="Unassembled WGS sequence"/>
</dbReference>
<evidence type="ECO:0000256" key="3">
    <source>
        <dbReference type="ARBA" id="ARBA00022679"/>
    </source>
</evidence>
<dbReference type="Pfam" id="PF07669">
    <property type="entry name" value="Eco57I"/>
    <property type="match status" value="1"/>
</dbReference>
<evidence type="ECO:0000313" key="8">
    <source>
        <dbReference type="Proteomes" id="UP000640335"/>
    </source>
</evidence>
<keyword evidence="3" id="KW-0808">Transferase</keyword>
<evidence type="ECO:0000256" key="5">
    <source>
        <dbReference type="ARBA" id="ARBA00047942"/>
    </source>
</evidence>
<dbReference type="SUPFAM" id="SSF53335">
    <property type="entry name" value="S-adenosyl-L-methionine-dependent methyltransferases"/>
    <property type="match status" value="1"/>
</dbReference>
<keyword evidence="2" id="KW-0489">Methyltransferase</keyword>
<dbReference type="InterPro" id="IPR011639">
    <property type="entry name" value="MethylTrfase_TaqI-like_dom"/>
</dbReference>
<organism evidence="7 8">
    <name type="scientific">Clostridium gallinarum</name>
    <dbReference type="NCBI Taxonomy" id="2762246"/>
    <lineage>
        <taxon>Bacteria</taxon>
        <taxon>Bacillati</taxon>
        <taxon>Bacillota</taxon>
        <taxon>Clostridia</taxon>
        <taxon>Eubacteriales</taxon>
        <taxon>Clostridiaceae</taxon>
        <taxon>Clostridium</taxon>
    </lineage>
</organism>
<comment type="caution">
    <text evidence="7">The sequence shown here is derived from an EMBL/GenBank/DDBJ whole genome shotgun (WGS) entry which is preliminary data.</text>
</comment>
<accession>A0ABR8Q0Q4</accession>
<dbReference type="InterPro" id="IPR029063">
    <property type="entry name" value="SAM-dependent_MTases_sf"/>
</dbReference>
<dbReference type="PRINTS" id="PR00507">
    <property type="entry name" value="N12N6MTFRASE"/>
</dbReference>
<sequence length="1219" mass="142863">MSETLNKALLKKFAVDARNELRDKISLKASLYGITKDISDKDRETKGDKTFIKNEDVIIEFNNQKRTLSKEEASQRTALIDKIQKINKEDRDGFNEVIEEVAYTWFNRFVALRYMEVNGYLQSRVNVLASRDGSNTPEIITEAMNVNLPIDKNLVYELKVANKNEELYSYLVELQCSELNKSLPFMFEKIGHYAELLFPTGVISSKFFKTLIDIESITEDDWSNVEIIGWLYQYYISEEKDRVIKAKKKYKKNEIPFATQLFTPDWIVRYMVQNTLGRYWIESHKEDEDLKENWEFYLENPEKEPNFDEKIAPYLNKELEVEDIKCFDPACGSGHILVYMFDVLYEIYSRCGYSRGDIPMHIIEKNLYGLDIDRRAYQLACFSVIMKGMSYDKLLLRKIERTVDRDGKYIKLNVACIQETNILYEDENSSLHDNIAFLAGEESGENYDNLKAFVESLKNANTFGSLTKIEGFDREFLEKRLEEIKEESQLDGFDNEINKNIEIVDIWGENTKKNWIGILEELIKQSNIMEKTYDILVTNPPYMASKYMNPILSNYINKKYENTKSDLFSAFMEHCFRKVSTNGQLGFLTPYTWMFITSYTELREFVIDNLEISTLIQLEYNAFPEACVQVCTFTTRKYKTDTLGEYIKLSDFRGADNQPKKVLEAIKNPKVSYRYSTNSNSFRNIPGSPIAFWASSKINEIFKNNKKLSDITLARRGLETGDNKRFLKFWFEVSNKNIGFDIVDTEMSKLSKLKWFPYNKGGAFRRWYGNNELIVNFYKNGEEIKDTGVLNGYDKYFNKGITWTGLTAGLNSFRYSKKGFLFDSNKGPMMFPKEENMFFILGLTNSKVIQKFLDMLNPTISVQNKDINNLPYINEERISENTKITIKDLVEQNVKISINDWDSFETSWDFKKHFLLIYKSNGKIEEAFNNWSKITENEFYIIKNNEEVLNKIFIEIYGLEKDITPEVEEKHITIRRADVDTDIKSLLSYFIGCVFGRYSQDKDGLIFAGGKFDLSKYNKFMPDEDNIIPVLNSETKYFEDDVMFRFEEFLKVTFGDEYFSENIDFIAESIGKKSNESSKEAIRRYFANEFFTEHCKMYKKRPIYWLFTSGKNKAFNCLVYMHRIDKNLLSKMRIDYVQPLQNKLEVEQKDLMDTLNSDATIKDKKDAKKKLGIVEKQIDELKVFHEKLRHMADKQIQIDLDDGVIYNHGLFGDLVSKIK</sequence>
<dbReference type="RefSeq" id="WP_191748098.1">
    <property type="nucleotide sequence ID" value="NZ_JACSQZ010000005.1"/>
</dbReference>
<dbReference type="InterPro" id="IPR047939">
    <property type="entry name" value="BREX_1_PglX"/>
</dbReference>
<dbReference type="EMBL" id="JACSQZ010000005">
    <property type="protein sequence ID" value="MBD7913944.1"/>
    <property type="molecule type" value="Genomic_DNA"/>
</dbReference>
<evidence type="ECO:0000256" key="4">
    <source>
        <dbReference type="ARBA" id="ARBA00022691"/>
    </source>
</evidence>
<dbReference type="PANTHER" id="PTHR33841:SF1">
    <property type="entry name" value="DNA METHYLTRANSFERASE A"/>
    <property type="match status" value="1"/>
</dbReference>
<protein>
    <recommendedName>
        <fullName evidence="1">site-specific DNA-methyltransferase (adenine-specific)</fullName>
        <ecNumber evidence="1">2.1.1.72</ecNumber>
    </recommendedName>
</protein>
<keyword evidence="4" id="KW-0949">S-adenosyl-L-methionine</keyword>
<dbReference type="InterPro" id="IPR050953">
    <property type="entry name" value="N4_N6_ade-DNA_methylase"/>
</dbReference>
<comment type="catalytic activity">
    <reaction evidence="5">
        <text>a 2'-deoxyadenosine in DNA + S-adenosyl-L-methionine = an N(6)-methyl-2'-deoxyadenosine in DNA + S-adenosyl-L-homocysteine + H(+)</text>
        <dbReference type="Rhea" id="RHEA:15197"/>
        <dbReference type="Rhea" id="RHEA-COMP:12418"/>
        <dbReference type="Rhea" id="RHEA-COMP:12419"/>
        <dbReference type="ChEBI" id="CHEBI:15378"/>
        <dbReference type="ChEBI" id="CHEBI:57856"/>
        <dbReference type="ChEBI" id="CHEBI:59789"/>
        <dbReference type="ChEBI" id="CHEBI:90615"/>
        <dbReference type="ChEBI" id="CHEBI:90616"/>
        <dbReference type="EC" id="2.1.1.72"/>
    </reaction>
</comment>
<reference evidence="7 8" key="1">
    <citation type="submission" date="2020-08" db="EMBL/GenBank/DDBJ databases">
        <title>A Genomic Blueprint of the Chicken Gut Microbiome.</title>
        <authorList>
            <person name="Gilroy R."/>
            <person name="Ravi A."/>
            <person name="Getino M."/>
            <person name="Pursley I."/>
            <person name="Horton D.L."/>
            <person name="Alikhan N.-F."/>
            <person name="Baker D."/>
            <person name="Gharbi K."/>
            <person name="Hall N."/>
            <person name="Watson M."/>
            <person name="Adriaenssens E.M."/>
            <person name="Foster-Nyarko E."/>
            <person name="Jarju S."/>
            <person name="Secka A."/>
            <person name="Antonio M."/>
            <person name="Oren A."/>
            <person name="Chaudhuri R."/>
            <person name="La Ragione R.M."/>
            <person name="Hildebrand F."/>
            <person name="Pallen M.J."/>
        </authorList>
    </citation>
    <scope>NUCLEOTIDE SEQUENCE [LARGE SCALE GENOMIC DNA]</scope>
    <source>
        <strain evidence="7 8">Sa3CUN1</strain>
    </source>
</reference>